<protein>
    <recommendedName>
        <fullName evidence="7">Akirin</fullName>
    </recommendedName>
</protein>
<gene>
    <name evidence="5" type="ORF">LSH36_261g02016</name>
</gene>
<proteinExistence type="inferred from homology"/>
<dbReference type="EMBL" id="JAODUP010000261">
    <property type="protein sequence ID" value="KAK2154662.1"/>
    <property type="molecule type" value="Genomic_DNA"/>
</dbReference>
<dbReference type="InterPro" id="IPR024132">
    <property type="entry name" value="Akirin"/>
</dbReference>
<dbReference type="GO" id="GO:0000785">
    <property type="term" value="C:chromatin"/>
    <property type="evidence" value="ECO:0007669"/>
    <property type="project" value="TreeGrafter"/>
</dbReference>
<name>A0AAD9JKH9_9ANNE</name>
<dbReference type="GO" id="GO:0045944">
    <property type="term" value="P:positive regulation of transcription by RNA polymerase II"/>
    <property type="evidence" value="ECO:0007669"/>
    <property type="project" value="TreeGrafter"/>
</dbReference>
<organism evidence="5 6">
    <name type="scientific">Paralvinella palmiformis</name>
    <dbReference type="NCBI Taxonomy" id="53620"/>
    <lineage>
        <taxon>Eukaryota</taxon>
        <taxon>Metazoa</taxon>
        <taxon>Spiralia</taxon>
        <taxon>Lophotrochozoa</taxon>
        <taxon>Annelida</taxon>
        <taxon>Polychaeta</taxon>
        <taxon>Sedentaria</taxon>
        <taxon>Canalipalpata</taxon>
        <taxon>Terebellida</taxon>
        <taxon>Terebelliformia</taxon>
        <taxon>Alvinellidae</taxon>
        <taxon>Paralvinella</taxon>
    </lineage>
</organism>
<feature type="compositionally biased region" description="Polar residues" evidence="4">
    <location>
        <begin position="85"/>
        <end position="106"/>
    </location>
</feature>
<feature type="region of interest" description="Disordered" evidence="4">
    <location>
        <begin position="80"/>
        <end position="106"/>
    </location>
</feature>
<evidence type="ECO:0000313" key="5">
    <source>
        <dbReference type="EMBL" id="KAK2154662.1"/>
    </source>
</evidence>
<keyword evidence="3" id="KW-0539">Nucleus</keyword>
<accession>A0AAD9JKH9</accession>
<evidence type="ECO:0000256" key="4">
    <source>
        <dbReference type="SAM" id="MobiDB-lite"/>
    </source>
</evidence>
<dbReference type="AlphaFoldDB" id="A0AAD9JKH9"/>
<evidence type="ECO:0008006" key="7">
    <source>
        <dbReference type="Google" id="ProtNLM"/>
    </source>
</evidence>
<dbReference type="GO" id="GO:0005634">
    <property type="term" value="C:nucleus"/>
    <property type="evidence" value="ECO:0007669"/>
    <property type="project" value="UniProtKB-SubCell"/>
</dbReference>
<dbReference type="PANTHER" id="PTHR13293:SF6">
    <property type="entry name" value="AKIRIN-RELATED"/>
    <property type="match status" value="1"/>
</dbReference>
<dbReference type="Proteomes" id="UP001208570">
    <property type="component" value="Unassembled WGS sequence"/>
</dbReference>
<evidence type="ECO:0000313" key="6">
    <source>
        <dbReference type="Proteomes" id="UP001208570"/>
    </source>
</evidence>
<dbReference type="CDD" id="cd22240">
    <property type="entry name" value="akirin"/>
    <property type="match status" value="1"/>
</dbReference>
<sequence length="203" mass="22574">MACGATLSLKRSLEFDPLHSPSSRSPKRRRCMPMTLSPSATKQQCNPSPFSDVTPKLTSDQIAAQISAEIKRMHRRKQLHYPMSPSCSPPHSGSNTPPHPSQTTHINTSDLLASSSQMVSQSGSSAILFNHLSPNKRDIPLFTLKQVGLVCERMLKEREAEIQQYEAFLKFNHDQLARRFGESAASCKYTVFIQQFVGDGKDA</sequence>
<dbReference type="GO" id="GO:0003712">
    <property type="term" value="F:transcription coregulator activity"/>
    <property type="evidence" value="ECO:0007669"/>
    <property type="project" value="TreeGrafter"/>
</dbReference>
<evidence type="ECO:0000256" key="2">
    <source>
        <dbReference type="ARBA" id="ARBA00005625"/>
    </source>
</evidence>
<keyword evidence="6" id="KW-1185">Reference proteome</keyword>
<comment type="subcellular location">
    <subcellularLocation>
        <location evidence="1">Nucleus</location>
    </subcellularLocation>
</comment>
<dbReference type="PANTHER" id="PTHR13293">
    <property type="entry name" value="AKIRIN-RELATED"/>
    <property type="match status" value="1"/>
</dbReference>
<comment type="caution">
    <text evidence="5">The sequence shown here is derived from an EMBL/GenBank/DDBJ whole genome shotgun (WGS) entry which is preliminary data.</text>
</comment>
<feature type="region of interest" description="Disordered" evidence="4">
    <location>
        <begin position="37"/>
        <end position="57"/>
    </location>
</feature>
<comment type="similarity">
    <text evidence="2">Belongs to the akirin family.</text>
</comment>
<evidence type="ECO:0000256" key="3">
    <source>
        <dbReference type="ARBA" id="ARBA00023242"/>
    </source>
</evidence>
<dbReference type="GO" id="GO:0045089">
    <property type="term" value="P:positive regulation of innate immune response"/>
    <property type="evidence" value="ECO:0007669"/>
    <property type="project" value="TreeGrafter"/>
</dbReference>
<reference evidence="5" key="1">
    <citation type="journal article" date="2023" name="Mol. Biol. Evol.">
        <title>Third-Generation Sequencing Reveals the Adaptive Role of the Epigenome in Three Deep-Sea Polychaetes.</title>
        <authorList>
            <person name="Perez M."/>
            <person name="Aroh O."/>
            <person name="Sun Y."/>
            <person name="Lan Y."/>
            <person name="Juniper S.K."/>
            <person name="Young C.R."/>
            <person name="Angers B."/>
            <person name="Qian P.Y."/>
        </authorList>
    </citation>
    <scope>NUCLEOTIDE SEQUENCE</scope>
    <source>
        <strain evidence="5">P08H-3</strain>
    </source>
</reference>
<evidence type="ECO:0000256" key="1">
    <source>
        <dbReference type="ARBA" id="ARBA00004123"/>
    </source>
</evidence>